<dbReference type="InterPro" id="IPR023796">
    <property type="entry name" value="Serpin_dom"/>
</dbReference>
<dbReference type="InterPro" id="IPR042185">
    <property type="entry name" value="Serpin_sf_2"/>
</dbReference>
<dbReference type="InterPro" id="IPR042178">
    <property type="entry name" value="Serpin_sf_1"/>
</dbReference>
<keyword evidence="8" id="KW-1185">Reference proteome</keyword>
<keyword evidence="5" id="KW-0732">Signal</keyword>
<feature type="domain" description="Serpin" evidence="6">
    <location>
        <begin position="67"/>
        <end position="403"/>
    </location>
</feature>
<organism evidence="7 8">
    <name type="scientific">Plutella xylostella</name>
    <name type="common">Diamondback moth</name>
    <name type="synonym">Plutella maculipennis</name>
    <dbReference type="NCBI Taxonomy" id="51655"/>
    <lineage>
        <taxon>Eukaryota</taxon>
        <taxon>Metazoa</taxon>
        <taxon>Ecdysozoa</taxon>
        <taxon>Arthropoda</taxon>
        <taxon>Hexapoda</taxon>
        <taxon>Insecta</taxon>
        <taxon>Pterygota</taxon>
        <taxon>Neoptera</taxon>
        <taxon>Endopterygota</taxon>
        <taxon>Lepidoptera</taxon>
        <taxon>Glossata</taxon>
        <taxon>Ditrysia</taxon>
        <taxon>Yponomeutoidea</taxon>
        <taxon>Plutellidae</taxon>
        <taxon>Plutella</taxon>
    </lineage>
</organism>
<dbReference type="GO" id="GO:0004867">
    <property type="term" value="F:serine-type endopeptidase inhibitor activity"/>
    <property type="evidence" value="ECO:0007669"/>
    <property type="project" value="UniProtKB-KW"/>
</dbReference>
<comment type="caution">
    <text evidence="7">The sequence shown here is derived from an EMBL/GenBank/DDBJ whole genome shotgun (WGS) entry which is preliminary data.</text>
</comment>
<dbReference type="Gene3D" id="3.30.497.10">
    <property type="entry name" value="Antithrombin, subunit I, domain 2"/>
    <property type="match status" value="1"/>
</dbReference>
<reference evidence="7" key="1">
    <citation type="submission" date="2020-11" db="EMBL/GenBank/DDBJ databases">
        <authorList>
            <person name="Whiteford S."/>
        </authorList>
    </citation>
    <scope>NUCLEOTIDE SEQUENCE</scope>
</reference>
<feature type="chain" id="PRO_5035822937" evidence="5">
    <location>
        <begin position="26"/>
        <end position="453"/>
    </location>
</feature>
<keyword evidence="2" id="KW-0646">Protease inhibitor</keyword>
<evidence type="ECO:0000256" key="1">
    <source>
        <dbReference type="ARBA" id="ARBA00009500"/>
    </source>
</evidence>
<dbReference type="SMART" id="SM00093">
    <property type="entry name" value="SERPIN"/>
    <property type="match status" value="1"/>
</dbReference>
<dbReference type="SUPFAM" id="SSF56574">
    <property type="entry name" value="Serpins"/>
    <property type="match status" value="1"/>
</dbReference>
<dbReference type="Gene3D" id="2.30.39.10">
    <property type="entry name" value="Alpha-1-antitrypsin, domain 1"/>
    <property type="match status" value="1"/>
</dbReference>
<proteinExistence type="inferred from homology"/>
<dbReference type="GO" id="GO:0005615">
    <property type="term" value="C:extracellular space"/>
    <property type="evidence" value="ECO:0007669"/>
    <property type="project" value="InterPro"/>
</dbReference>
<dbReference type="InterPro" id="IPR000215">
    <property type="entry name" value="Serpin_fam"/>
</dbReference>
<evidence type="ECO:0000259" key="6">
    <source>
        <dbReference type="SMART" id="SM00093"/>
    </source>
</evidence>
<accession>A0A8S4ELH8</accession>
<dbReference type="AlphaFoldDB" id="A0A8S4ELH8"/>
<evidence type="ECO:0000313" key="7">
    <source>
        <dbReference type="EMBL" id="CAG9115767.1"/>
    </source>
</evidence>
<dbReference type="PANTHER" id="PTHR11461">
    <property type="entry name" value="SERINE PROTEASE INHIBITOR, SERPIN"/>
    <property type="match status" value="1"/>
</dbReference>
<sequence>MKTMIFNRIAILLLVLVYLSEEVVGSDDRSVNIVDRTLVPTTPNVNTKGLTRSSGSDEVNGKGSIRRDLALMAALESPEENLVISPVSVVVLFSQFLLGATGKTETELVQAVGTDKTQLSRDLKPLLAVLNQKVENMTIHSVTKLFVDQSIKLLETFESKNKLILDNSVKKIEFSKSVESAKVINDWVSEETNDKIKNMVTPKEVANAVMIGLNAIYFKGVWQTKFNDAKPGHFTTNNGVATVPMMSVTDFFEYINSTDLDAQMIRIPYQGNVSSMVIILPSGKKDLPSLLRKLRQSPELLNKNLAALRKDLYPSNYKQLDLTMPKFKIENEINLKPLCKKLGLEAIFESDTGLSEMSASPLSANAIKQKAFLSVTETGTEATAATAEVSREVGREVGRTVFKRDTSHAAAIATRAARRSPKWRFFVRKSKDRQRERQCVFTFSSNAQYSLSA</sequence>
<evidence type="ECO:0000313" key="8">
    <source>
        <dbReference type="Proteomes" id="UP000653454"/>
    </source>
</evidence>
<dbReference type="Proteomes" id="UP000653454">
    <property type="component" value="Unassembled WGS sequence"/>
</dbReference>
<comment type="similarity">
    <text evidence="1 4">Belongs to the serpin family.</text>
</comment>
<keyword evidence="3" id="KW-0722">Serine protease inhibitor</keyword>
<evidence type="ECO:0000256" key="5">
    <source>
        <dbReference type="SAM" id="SignalP"/>
    </source>
</evidence>
<name>A0A8S4ELH8_PLUXY</name>
<dbReference type="InterPro" id="IPR036186">
    <property type="entry name" value="Serpin_sf"/>
</dbReference>
<evidence type="ECO:0000256" key="4">
    <source>
        <dbReference type="RuleBase" id="RU000411"/>
    </source>
</evidence>
<gene>
    <name evidence="7" type="ORF">PLXY2_LOCUS5797</name>
</gene>
<dbReference type="EMBL" id="CAJHNJ030000017">
    <property type="protein sequence ID" value="CAG9115767.1"/>
    <property type="molecule type" value="Genomic_DNA"/>
</dbReference>
<dbReference type="PANTHER" id="PTHR11461:SF211">
    <property type="entry name" value="GH10112P-RELATED"/>
    <property type="match status" value="1"/>
</dbReference>
<feature type="signal peptide" evidence="5">
    <location>
        <begin position="1"/>
        <end position="25"/>
    </location>
</feature>
<protein>
    <submittedName>
        <fullName evidence="7">(diamondback moth) hypothetical protein</fullName>
    </submittedName>
</protein>
<evidence type="ECO:0000256" key="3">
    <source>
        <dbReference type="ARBA" id="ARBA00022900"/>
    </source>
</evidence>
<evidence type="ECO:0000256" key="2">
    <source>
        <dbReference type="ARBA" id="ARBA00022690"/>
    </source>
</evidence>
<dbReference type="Pfam" id="PF00079">
    <property type="entry name" value="Serpin"/>
    <property type="match status" value="1"/>
</dbReference>